<evidence type="ECO:0000259" key="7">
    <source>
        <dbReference type="PROSITE" id="PS50109"/>
    </source>
</evidence>
<evidence type="ECO:0000256" key="6">
    <source>
        <dbReference type="SAM" id="Coils"/>
    </source>
</evidence>
<dbReference type="Pfam" id="PF00989">
    <property type="entry name" value="PAS"/>
    <property type="match status" value="1"/>
</dbReference>
<keyword evidence="11" id="KW-1185">Reference proteome</keyword>
<dbReference type="Gene3D" id="3.30.450.20">
    <property type="entry name" value="PAS domain"/>
    <property type="match status" value="2"/>
</dbReference>
<dbReference type="FunFam" id="3.30.565.10:FF:000006">
    <property type="entry name" value="Sensor histidine kinase WalK"/>
    <property type="match status" value="1"/>
</dbReference>
<dbReference type="InterPro" id="IPR035965">
    <property type="entry name" value="PAS-like_dom_sf"/>
</dbReference>
<proteinExistence type="predicted"/>
<dbReference type="InterPro" id="IPR001610">
    <property type="entry name" value="PAC"/>
</dbReference>
<dbReference type="InterPro" id="IPR003661">
    <property type="entry name" value="HisK_dim/P_dom"/>
</dbReference>
<dbReference type="InterPro" id="IPR003594">
    <property type="entry name" value="HATPase_dom"/>
</dbReference>
<dbReference type="OrthoDB" id="9808408at2"/>
<dbReference type="InterPro" id="IPR000700">
    <property type="entry name" value="PAS-assoc_C"/>
</dbReference>
<dbReference type="SMART" id="SM00388">
    <property type="entry name" value="HisKA"/>
    <property type="match status" value="1"/>
</dbReference>
<dbReference type="GO" id="GO:0000155">
    <property type="term" value="F:phosphorelay sensor kinase activity"/>
    <property type="evidence" value="ECO:0007669"/>
    <property type="project" value="InterPro"/>
</dbReference>
<evidence type="ECO:0000313" key="10">
    <source>
        <dbReference type="EMBL" id="TCJ19076.1"/>
    </source>
</evidence>
<dbReference type="CDD" id="cd00130">
    <property type="entry name" value="PAS"/>
    <property type="match status" value="2"/>
</dbReference>
<dbReference type="Gene3D" id="1.10.287.130">
    <property type="match status" value="1"/>
</dbReference>
<dbReference type="PROSITE" id="PS50112">
    <property type="entry name" value="PAS"/>
    <property type="match status" value="2"/>
</dbReference>
<dbReference type="Pfam" id="PF00512">
    <property type="entry name" value="HisKA"/>
    <property type="match status" value="1"/>
</dbReference>
<evidence type="ECO:0000256" key="3">
    <source>
        <dbReference type="ARBA" id="ARBA00022553"/>
    </source>
</evidence>
<dbReference type="EMBL" id="SJZI01000002">
    <property type="protein sequence ID" value="TCJ19076.1"/>
    <property type="molecule type" value="Genomic_DNA"/>
</dbReference>
<evidence type="ECO:0000256" key="4">
    <source>
        <dbReference type="ARBA" id="ARBA00022679"/>
    </source>
</evidence>
<dbReference type="InterPro" id="IPR013767">
    <property type="entry name" value="PAS_fold"/>
</dbReference>
<organism evidence="10 11">
    <name type="scientific">Flaviaesturariibacter flavus</name>
    <dbReference type="NCBI Taxonomy" id="2502780"/>
    <lineage>
        <taxon>Bacteria</taxon>
        <taxon>Pseudomonadati</taxon>
        <taxon>Bacteroidota</taxon>
        <taxon>Chitinophagia</taxon>
        <taxon>Chitinophagales</taxon>
        <taxon>Chitinophagaceae</taxon>
        <taxon>Flaviaestuariibacter</taxon>
    </lineage>
</organism>
<keyword evidence="3" id="KW-0597">Phosphoprotein</keyword>
<feature type="domain" description="Histidine kinase" evidence="7">
    <location>
        <begin position="305"/>
        <end position="521"/>
    </location>
</feature>
<dbReference type="SUPFAM" id="SSF47384">
    <property type="entry name" value="Homodimeric domain of signal transducing histidine kinase"/>
    <property type="match status" value="1"/>
</dbReference>
<feature type="coiled-coil region" evidence="6">
    <location>
        <begin position="125"/>
        <end position="152"/>
    </location>
</feature>
<evidence type="ECO:0000256" key="5">
    <source>
        <dbReference type="ARBA" id="ARBA00022777"/>
    </source>
</evidence>
<evidence type="ECO:0000256" key="1">
    <source>
        <dbReference type="ARBA" id="ARBA00000085"/>
    </source>
</evidence>
<dbReference type="AlphaFoldDB" id="A0A4R1BP22"/>
<dbReference type="Proteomes" id="UP000295334">
    <property type="component" value="Unassembled WGS sequence"/>
</dbReference>
<dbReference type="RefSeq" id="WP_131446042.1">
    <property type="nucleotide sequence ID" value="NZ_SJZI01000002.1"/>
</dbReference>
<dbReference type="Gene3D" id="3.30.565.10">
    <property type="entry name" value="Histidine kinase-like ATPase, C-terminal domain"/>
    <property type="match status" value="1"/>
</dbReference>
<dbReference type="InterPro" id="IPR036097">
    <property type="entry name" value="HisK_dim/P_sf"/>
</dbReference>
<dbReference type="Pfam" id="PF02518">
    <property type="entry name" value="HATPase_c"/>
    <property type="match status" value="1"/>
</dbReference>
<dbReference type="SUPFAM" id="SSF55874">
    <property type="entry name" value="ATPase domain of HSP90 chaperone/DNA topoisomerase II/histidine kinase"/>
    <property type="match status" value="1"/>
</dbReference>
<dbReference type="GO" id="GO:0006355">
    <property type="term" value="P:regulation of DNA-templated transcription"/>
    <property type="evidence" value="ECO:0007669"/>
    <property type="project" value="InterPro"/>
</dbReference>
<dbReference type="SMART" id="SM00086">
    <property type="entry name" value="PAC"/>
    <property type="match status" value="2"/>
</dbReference>
<dbReference type="InterPro" id="IPR005467">
    <property type="entry name" value="His_kinase_dom"/>
</dbReference>
<gene>
    <name evidence="10" type="ORF">EPD60_01275</name>
</gene>
<keyword evidence="6" id="KW-0175">Coiled coil</keyword>
<dbReference type="PANTHER" id="PTHR43047:SF72">
    <property type="entry name" value="OSMOSENSING HISTIDINE PROTEIN KINASE SLN1"/>
    <property type="match status" value="1"/>
</dbReference>
<dbReference type="CDD" id="cd00082">
    <property type="entry name" value="HisKA"/>
    <property type="match status" value="1"/>
</dbReference>
<dbReference type="PROSITE" id="PS50109">
    <property type="entry name" value="HIS_KIN"/>
    <property type="match status" value="1"/>
</dbReference>
<dbReference type="InterPro" id="IPR036890">
    <property type="entry name" value="HATPase_C_sf"/>
</dbReference>
<reference evidence="10 11" key="1">
    <citation type="submission" date="2019-03" db="EMBL/GenBank/DDBJ databases">
        <authorList>
            <person name="Kim M.K.M."/>
        </authorList>
    </citation>
    <scope>NUCLEOTIDE SEQUENCE [LARGE SCALE GENOMIC DNA]</scope>
    <source>
        <strain evidence="10 11">17J68-12</strain>
    </source>
</reference>
<keyword evidence="4" id="KW-0808">Transferase</keyword>
<dbReference type="NCBIfam" id="TIGR00229">
    <property type="entry name" value="sensory_box"/>
    <property type="match status" value="2"/>
</dbReference>
<dbReference type="SUPFAM" id="SSF55785">
    <property type="entry name" value="PYP-like sensor domain (PAS domain)"/>
    <property type="match status" value="2"/>
</dbReference>
<dbReference type="PRINTS" id="PR00344">
    <property type="entry name" value="BCTRLSENSOR"/>
</dbReference>
<feature type="domain" description="PAS" evidence="8">
    <location>
        <begin position="9"/>
        <end position="63"/>
    </location>
</feature>
<name>A0A4R1BP22_9BACT</name>
<dbReference type="CDD" id="cd00075">
    <property type="entry name" value="HATPase"/>
    <property type="match status" value="1"/>
</dbReference>
<dbReference type="SMART" id="SM00091">
    <property type="entry name" value="PAS"/>
    <property type="match status" value="2"/>
</dbReference>
<accession>A0A4R1BP22</accession>
<feature type="domain" description="PAS" evidence="8">
    <location>
        <begin position="145"/>
        <end position="202"/>
    </location>
</feature>
<comment type="caution">
    <text evidence="10">The sequence shown here is derived from an EMBL/GenBank/DDBJ whole genome shotgun (WGS) entry which is preliminary data.</text>
</comment>
<dbReference type="GO" id="GO:0009927">
    <property type="term" value="F:histidine phosphotransfer kinase activity"/>
    <property type="evidence" value="ECO:0007669"/>
    <property type="project" value="TreeGrafter"/>
</dbReference>
<dbReference type="SMART" id="SM00387">
    <property type="entry name" value="HATPase_c"/>
    <property type="match status" value="1"/>
</dbReference>
<sequence length="525" mass="59918">MNRPSKQADEAYRRLIVRLPEGALFLLDGDGNVSDWNDGARALTGYRQDEVLGCHYSFLFPPDTGLPDLAKDTQAGAHKVFGWCRRADDTRFRARVSVVALNEPADRHACYGIYLQDVTDQAEAEAETRRLNQELEARLQHSQSEIQDYKIALDASSIVAITDQKGVIRFVNDNFCSISGYSRGELLGRDHRIINSGHHPKEFIRELWHTIARGQVWHGEIKNRARNGTYYWVDTTIIPFLDGNGKPYQYVSIRYDITQRKKAEARLQEINERLEQLVQDRTLELTGSLEREKALNSMKSQFVSMASHEFRTPLSTILSSIGLIEHYQDMEYREKREKHVERIKAAVFDLTSILDDFLSLDKLEHDKVSIHPIAFSLPEFLKELLEEMSLLAHKKNQRVNLSFKGPGSVCVDRKILRNILLNLLSNALKYSPPGKEIWLSAEVASRWIILKVRDEGMGIPEHAHQAIFGMFYRAENAAHIQGTGLGLNIVKRYVELLDGDIRFESAEQKGTEFTVRLPAEASADR</sequence>
<dbReference type="InterPro" id="IPR004358">
    <property type="entry name" value="Sig_transdc_His_kin-like_C"/>
</dbReference>
<evidence type="ECO:0000259" key="8">
    <source>
        <dbReference type="PROSITE" id="PS50112"/>
    </source>
</evidence>
<dbReference type="Pfam" id="PF13426">
    <property type="entry name" value="PAS_9"/>
    <property type="match status" value="1"/>
</dbReference>
<evidence type="ECO:0000313" key="11">
    <source>
        <dbReference type="Proteomes" id="UP000295334"/>
    </source>
</evidence>
<dbReference type="EC" id="2.7.13.3" evidence="2"/>
<comment type="catalytic activity">
    <reaction evidence="1">
        <text>ATP + protein L-histidine = ADP + protein N-phospho-L-histidine.</text>
        <dbReference type="EC" id="2.7.13.3"/>
    </reaction>
</comment>
<evidence type="ECO:0000256" key="2">
    <source>
        <dbReference type="ARBA" id="ARBA00012438"/>
    </source>
</evidence>
<dbReference type="PROSITE" id="PS50113">
    <property type="entry name" value="PAC"/>
    <property type="match status" value="1"/>
</dbReference>
<dbReference type="InterPro" id="IPR000014">
    <property type="entry name" value="PAS"/>
</dbReference>
<dbReference type="GO" id="GO:0005886">
    <property type="term" value="C:plasma membrane"/>
    <property type="evidence" value="ECO:0007669"/>
    <property type="project" value="TreeGrafter"/>
</dbReference>
<protein>
    <recommendedName>
        <fullName evidence="2">histidine kinase</fullName>
        <ecNumber evidence="2">2.7.13.3</ecNumber>
    </recommendedName>
</protein>
<keyword evidence="5" id="KW-0418">Kinase</keyword>
<dbReference type="PANTHER" id="PTHR43047">
    <property type="entry name" value="TWO-COMPONENT HISTIDINE PROTEIN KINASE"/>
    <property type="match status" value="1"/>
</dbReference>
<evidence type="ECO:0000259" key="9">
    <source>
        <dbReference type="PROSITE" id="PS50113"/>
    </source>
</evidence>
<feature type="domain" description="PAC" evidence="9">
    <location>
        <begin position="217"/>
        <end position="269"/>
    </location>
</feature>